<dbReference type="InterPro" id="IPR022893">
    <property type="entry name" value="Shikimate_DH_fam"/>
</dbReference>
<dbReference type="GO" id="GO:0005829">
    <property type="term" value="C:cytosol"/>
    <property type="evidence" value="ECO:0007669"/>
    <property type="project" value="TreeGrafter"/>
</dbReference>
<evidence type="ECO:0000259" key="1">
    <source>
        <dbReference type="Pfam" id="PF08501"/>
    </source>
</evidence>
<dbReference type="Gene3D" id="3.40.50.10860">
    <property type="entry name" value="Leucine Dehydrogenase, chain A, domain 1"/>
    <property type="match status" value="1"/>
</dbReference>
<dbReference type="InterPro" id="IPR046346">
    <property type="entry name" value="Aminoacid_DH-like_N_sf"/>
</dbReference>
<dbReference type="AlphaFoldDB" id="A0A1J5T060"/>
<dbReference type="GO" id="GO:0019632">
    <property type="term" value="P:shikimate metabolic process"/>
    <property type="evidence" value="ECO:0007669"/>
    <property type="project" value="TreeGrafter"/>
</dbReference>
<organism evidence="2">
    <name type="scientific">mine drainage metagenome</name>
    <dbReference type="NCBI Taxonomy" id="410659"/>
    <lineage>
        <taxon>unclassified sequences</taxon>
        <taxon>metagenomes</taxon>
        <taxon>ecological metagenomes</taxon>
    </lineage>
</organism>
<dbReference type="Pfam" id="PF08501">
    <property type="entry name" value="Shikimate_dh_N"/>
    <property type="match status" value="1"/>
</dbReference>
<protein>
    <submittedName>
        <fullName evidence="2">Shikimate dehydrogenase</fullName>
        <ecNumber evidence="2">1.1.1.25</ecNumber>
    </submittedName>
</protein>
<name>A0A1J5T060_9ZZZZ</name>
<keyword evidence="2" id="KW-0560">Oxidoreductase</keyword>
<dbReference type="PANTHER" id="PTHR21089:SF1">
    <property type="entry name" value="BIFUNCTIONAL 3-DEHYDROQUINATE DEHYDRATASE_SHIKIMATE DEHYDROGENASE, CHLOROPLASTIC"/>
    <property type="match status" value="1"/>
</dbReference>
<accession>A0A1J5T060</accession>
<dbReference type="GO" id="GO:0009423">
    <property type="term" value="P:chorismate biosynthetic process"/>
    <property type="evidence" value="ECO:0007669"/>
    <property type="project" value="TreeGrafter"/>
</dbReference>
<dbReference type="SUPFAM" id="SSF51735">
    <property type="entry name" value="NAD(P)-binding Rossmann-fold domains"/>
    <property type="match status" value="1"/>
</dbReference>
<dbReference type="PANTHER" id="PTHR21089">
    <property type="entry name" value="SHIKIMATE DEHYDROGENASE"/>
    <property type="match status" value="1"/>
</dbReference>
<dbReference type="GO" id="GO:0050661">
    <property type="term" value="F:NADP binding"/>
    <property type="evidence" value="ECO:0007669"/>
    <property type="project" value="TreeGrafter"/>
</dbReference>
<sequence>MQLYGLIGYPLSHSFSKKYFDEKFMKDGITDASFKNYSIDNISLLHEILVQRDLRGLAVTIPYKKAVIDFLYNSTDEVKQMGACNCIKIKDGKLLGHNTDVIGFEKSFIKKLKPHHTKALILGTGGAAAAVEFVLQKLNIGYEFVSRKKVGTQFLYHELNENILNKYSIIINATPIGTFPDVDEAPAIPYQFVTSQHYLFDLVYNPAETKFLQLAKQHGATIQNGYEMLELQAEENWKIWNE</sequence>
<dbReference type="EC" id="1.1.1.25" evidence="2"/>
<dbReference type="GO" id="GO:0004764">
    <property type="term" value="F:shikimate 3-dehydrogenase (NADP+) activity"/>
    <property type="evidence" value="ECO:0007669"/>
    <property type="project" value="UniProtKB-EC"/>
</dbReference>
<dbReference type="Gene3D" id="3.40.50.720">
    <property type="entry name" value="NAD(P)-binding Rossmann-like Domain"/>
    <property type="match status" value="1"/>
</dbReference>
<dbReference type="SUPFAM" id="SSF53223">
    <property type="entry name" value="Aminoacid dehydrogenase-like, N-terminal domain"/>
    <property type="match status" value="1"/>
</dbReference>
<comment type="caution">
    <text evidence="2">The sequence shown here is derived from an EMBL/GenBank/DDBJ whole genome shotgun (WGS) entry which is preliminary data.</text>
</comment>
<evidence type="ECO:0000313" key="2">
    <source>
        <dbReference type="EMBL" id="OIR14135.1"/>
    </source>
</evidence>
<gene>
    <name evidence="2" type="primary">aroE_2</name>
    <name evidence="2" type="ORF">GALL_45950</name>
</gene>
<feature type="domain" description="Shikimate dehydrogenase substrate binding N-terminal" evidence="1">
    <location>
        <begin position="6"/>
        <end position="87"/>
    </location>
</feature>
<dbReference type="EMBL" id="MLJW01000012">
    <property type="protein sequence ID" value="OIR14135.1"/>
    <property type="molecule type" value="Genomic_DNA"/>
</dbReference>
<dbReference type="InterPro" id="IPR036291">
    <property type="entry name" value="NAD(P)-bd_dom_sf"/>
</dbReference>
<dbReference type="CDD" id="cd01065">
    <property type="entry name" value="NAD_bind_Shikimate_DH"/>
    <property type="match status" value="1"/>
</dbReference>
<proteinExistence type="predicted"/>
<dbReference type="InterPro" id="IPR013708">
    <property type="entry name" value="Shikimate_DH-bd_N"/>
</dbReference>
<reference evidence="2" key="1">
    <citation type="submission" date="2016-10" db="EMBL/GenBank/DDBJ databases">
        <title>Sequence of Gallionella enrichment culture.</title>
        <authorList>
            <person name="Poehlein A."/>
            <person name="Muehling M."/>
            <person name="Daniel R."/>
        </authorList>
    </citation>
    <scope>NUCLEOTIDE SEQUENCE</scope>
</reference>